<evidence type="ECO:0000313" key="3">
    <source>
        <dbReference type="Proteomes" id="UP001220478"/>
    </source>
</evidence>
<feature type="compositionally biased region" description="Basic and acidic residues" evidence="1">
    <location>
        <begin position="1"/>
        <end position="12"/>
    </location>
</feature>
<gene>
    <name evidence="2" type="ORF">PYS61_03710</name>
</gene>
<dbReference type="Proteomes" id="UP001220478">
    <property type="component" value="Chromosome"/>
</dbReference>
<organism evidence="2 3">
    <name type="scientific">Amygdalobacter indicium</name>
    <dbReference type="NCBI Taxonomy" id="3029272"/>
    <lineage>
        <taxon>Bacteria</taxon>
        <taxon>Bacillati</taxon>
        <taxon>Bacillota</taxon>
        <taxon>Clostridia</taxon>
        <taxon>Eubacteriales</taxon>
        <taxon>Oscillospiraceae</taxon>
        <taxon>Amygdalobacter</taxon>
    </lineage>
</organism>
<name>A0ABY8C6V1_9FIRM</name>
<accession>A0ABY8C6V1</accession>
<evidence type="ECO:0000313" key="2">
    <source>
        <dbReference type="EMBL" id="WEG35058.1"/>
    </source>
</evidence>
<dbReference type="EMBL" id="CP118868">
    <property type="protein sequence ID" value="WEG35058.1"/>
    <property type="molecule type" value="Genomic_DNA"/>
</dbReference>
<protein>
    <submittedName>
        <fullName evidence="2">DUF1292 domain-containing protein</fullName>
    </submittedName>
</protein>
<proteinExistence type="predicted"/>
<feature type="region of interest" description="Disordered" evidence="1">
    <location>
        <begin position="1"/>
        <end position="31"/>
    </location>
</feature>
<dbReference type="RefSeq" id="WP_315570349.1">
    <property type="nucleotide sequence ID" value="NZ_CP118866.1"/>
</dbReference>
<sequence length="132" mass="15324">MKKDKDNKKLQDSELNNEEVEVMPEESELSDDDLMAASTVVLTDYETGEEFTYYVAYEFPFEDEYYYVLVSAAETDEPEALFARSVKLPDGSEGFETLADDEFDKVADEYERLCDLMDEDDEEELPDIIYNE</sequence>
<reference evidence="2 3" key="1">
    <citation type="submission" date="2023-02" db="EMBL/GenBank/DDBJ databases">
        <title>Novel Oscillospiraceae bacterial genomes.</title>
        <authorList>
            <person name="Srinivasan S."/>
            <person name="Austin M.N."/>
            <person name="Fiedler T.L."/>
            <person name="Strenk S.M."/>
            <person name="Agnew K.J."/>
            <person name="Nagana Gowda G.A."/>
            <person name="Raftery D."/>
            <person name="Beamer M.A."/>
            <person name="Achilles S.L."/>
            <person name="Wiesenfeld H.C."/>
            <person name="Fredricks D.N."/>
            <person name="Hillier S.L."/>
        </authorList>
    </citation>
    <scope>NUCLEOTIDE SEQUENCE [LARGE SCALE GENOMIC DNA]</scope>
    <source>
        <strain evidence="2 3">CHIC02 1186E3-8</strain>
    </source>
</reference>
<keyword evidence="3" id="KW-1185">Reference proteome</keyword>
<dbReference type="InterPro" id="IPR009711">
    <property type="entry name" value="UPF0473"/>
</dbReference>
<dbReference type="Pfam" id="PF06949">
    <property type="entry name" value="DUF1292"/>
    <property type="match status" value="1"/>
</dbReference>
<evidence type="ECO:0000256" key="1">
    <source>
        <dbReference type="SAM" id="MobiDB-lite"/>
    </source>
</evidence>
<feature type="compositionally biased region" description="Acidic residues" evidence="1">
    <location>
        <begin position="15"/>
        <end position="31"/>
    </location>
</feature>